<evidence type="ECO:0000259" key="5">
    <source>
        <dbReference type="PROSITE" id="PS51935"/>
    </source>
</evidence>
<dbReference type="HOGENOM" id="CLU_1150501_0_0_10"/>
<dbReference type="PANTHER" id="PTHR47359">
    <property type="entry name" value="PEPTIDOGLYCAN DL-ENDOPEPTIDASE CWLO"/>
    <property type="match status" value="1"/>
</dbReference>
<dbReference type="EMBL" id="HE796683">
    <property type="protein sequence ID" value="CCH02126.1"/>
    <property type="molecule type" value="Genomic_DNA"/>
</dbReference>
<sequence>MCRIALSLLWLLSSAQRSSTSHQFYQQHQQALHQLLGQAATPTEIRALLGYVLDQQHTDVEPNRYFQPTRPPLAVWLARQRGDQASAGRLATTVVYPLLRYVLPRAITPPTPPTSPATRVAAAAYRYVGVRYGPPTFNPRTNQGTLDCSGLVNLALADAGIMYPRGVGSGATEGIVNSSRFYAVPGSPLPGDLLARQHGGAWRHIGIYVGDGYLIEAPYRGTVVRRVAYRPEKWLRILRIR</sequence>
<dbReference type="InterPro" id="IPR000064">
    <property type="entry name" value="NLP_P60_dom"/>
</dbReference>
<dbReference type="PANTHER" id="PTHR47359:SF3">
    <property type="entry name" value="NLP_P60 DOMAIN-CONTAINING PROTEIN-RELATED"/>
    <property type="match status" value="1"/>
</dbReference>
<evidence type="ECO:0000256" key="4">
    <source>
        <dbReference type="ARBA" id="ARBA00022807"/>
    </source>
</evidence>
<dbReference type="OrthoDB" id="9807055at2"/>
<dbReference type="SUPFAM" id="SSF54001">
    <property type="entry name" value="Cysteine proteinases"/>
    <property type="match status" value="1"/>
</dbReference>
<dbReference type="STRING" id="1166018.FAES_4126"/>
<proteinExistence type="inferred from homology"/>
<dbReference type="AlphaFoldDB" id="I0KDC3"/>
<comment type="similarity">
    <text evidence="1">Belongs to the peptidase C40 family.</text>
</comment>
<dbReference type="InterPro" id="IPR038765">
    <property type="entry name" value="Papain-like_cys_pep_sf"/>
</dbReference>
<dbReference type="eggNOG" id="COG0791">
    <property type="taxonomic scope" value="Bacteria"/>
</dbReference>
<keyword evidence="4" id="KW-0788">Thiol protease</keyword>
<dbReference type="RefSeq" id="WP_015333225.1">
    <property type="nucleotide sequence ID" value="NC_020054.1"/>
</dbReference>
<evidence type="ECO:0000313" key="7">
    <source>
        <dbReference type="Proteomes" id="UP000011058"/>
    </source>
</evidence>
<dbReference type="KEGG" id="fae:FAES_4126"/>
<dbReference type="Proteomes" id="UP000011058">
    <property type="component" value="Chromosome"/>
</dbReference>
<evidence type="ECO:0000256" key="1">
    <source>
        <dbReference type="ARBA" id="ARBA00007074"/>
    </source>
</evidence>
<name>I0KDC3_9BACT</name>
<reference evidence="6 7" key="1">
    <citation type="journal article" date="2012" name="J. Bacteriol.">
        <title>Genome Sequence of Fibrella aestuarina BUZ 2T, a Filamentous Marine Bacterium.</title>
        <authorList>
            <person name="Filippini M."/>
            <person name="Qi W."/>
            <person name="Blom J."/>
            <person name="Goesmann A."/>
            <person name="Smits T.H."/>
            <person name="Bagheri H.C."/>
        </authorList>
    </citation>
    <scope>NUCLEOTIDE SEQUENCE [LARGE SCALE GENOMIC DNA]</scope>
    <source>
        <strain evidence="7">BUZ 2T</strain>
    </source>
</reference>
<feature type="domain" description="NlpC/P60" evidence="5">
    <location>
        <begin position="114"/>
        <end position="241"/>
    </location>
</feature>
<dbReference type="Gene3D" id="3.90.1720.10">
    <property type="entry name" value="endopeptidase domain like (from Nostoc punctiforme)"/>
    <property type="match status" value="1"/>
</dbReference>
<dbReference type="GO" id="GO:0006508">
    <property type="term" value="P:proteolysis"/>
    <property type="evidence" value="ECO:0007669"/>
    <property type="project" value="UniProtKB-KW"/>
</dbReference>
<dbReference type="GO" id="GO:0008234">
    <property type="term" value="F:cysteine-type peptidase activity"/>
    <property type="evidence" value="ECO:0007669"/>
    <property type="project" value="UniProtKB-KW"/>
</dbReference>
<keyword evidence="2" id="KW-0645">Protease</keyword>
<gene>
    <name evidence="6" type="ORF">FAES_4126</name>
</gene>
<evidence type="ECO:0000256" key="3">
    <source>
        <dbReference type="ARBA" id="ARBA00022801"/>
    </source>
</evidence>
<evidence type="ECO:0000313" key="6">
    <source>
        <dbReference type="EMBL" id="CCH02126.1"/>
    </source>
</evidence>
<dbReference type="InterPro" id="IPR051794">
    <property type="entry name" value="PG_Endopeptidase_C40"/>
</dbReference>
<keyword evidence="3" id="KW-0378">Hydrolase</keyword>
<evidence type="ECO:0000256" key="2">
    <source>
        <dbReference type="ARBA" id="ARBA00022670"/>
    </source>
</evidence>
<dbReference type="Pfam" id="PF00877">
    <property type="entry name" value="NLPC_P60"/>
    <property type="match status" value="1"/>
</dbReference>
<protein>
    <recommendedName>
        <fullName evidence="5">NlpC/P60 domain-containing protein</fullName>
    </recommendedName>
</protein>
<accession>I0KDC3</accession>
<dbReference type="PROSITE" id="PS51935">
    <property type="entry name" value="NLPC_P60"/>
    <property type="match status" value="1"/>
</dbReference>
<keyword evidence="7" id="KW-1185">Reference proteome</keyword>
<organism evidence="6 7">
    <name type="scientific">Fibrella aestuarina BUZ 2</name>
    <dbReference type="NCBI Taxonomy" id="1166018"/>
    <lineage>
        <taxon>Bacteria</taxon>
        <taxon>Pseudomonadati</taxon>
        <taxon>Bacteroidota</taxon>
        <taxon>Cytophagia</taxon>
        <taxon>Cytophagales</taxon>
        <taxon>Spirosomataceae</taxon>
        <taxon>Fibrella</taxon>
    </lineage>
</organism>